<evidence type="ECO:0000256" key="6">
    <source>
        <dbReference type="ARBA" id="ARBA00023004"/>
    </source>
</evidence>
<feature type="binding site" evidence="7">
    <location>
        <position position="177"/>
    </location>
    <ligand>
        <name>4-imidazolone-5-propanoate</name>
        <dbReference type="ChEBI" id="CHEBI:77893"/>
    </ligand>
</feature>
<feature type="domain" description="Amidohydrolase-related" evidence="8">
    <location>
        <begin position="65"/>
        <end position="398"/>
    </location>
</feature>
<reference evidence="9 10" key="1">
    <citation type="submission" date="2018-06" db="EMBL/GenBank/DDBJ databases">
        <title>Genomic Encyclopedia of Type Strains, Phase IV (KMG-IV): sequencing the most valuable type-strain genomes for metagenomic binning, comparative biology and taxonomic classification.</title>
        <authorList>
            <person name="Goeker M."/>
        </authorList>
    </citation>
    <scope>NUCLEOTIDE SEQUENCE [LARGE SCALE GENOMIC DNA]</scope>
    <source>
        <strain evidence="9 10">DSM 18048</strain>
    </source>
</reference>
<evidence type="ECO:0000256" key="1">
    <source>
        <dbReference type="ARBA" id="ARBA00012864"/>
    </source>
</evidence>
<keyword evidence="2 7" id="KW-0479">Metal-binding</keyword>
<dbReference type="UniPathway" id="UPA00379">
    <property type="reaction ID" value="UER00551"/>
</dbReference>
<evidence type="ECO:0000256" key="3">
    <source>
        <dbReference type="ARBA" id="ARBA00022801"/>
    </source>
</evidence>
<feature type="binding site" evidence="7">
    <location>
        <position position="73"/>
    </location>
    <ligand>
        <name>Fe(3+)</name>
        <dbReference type="ChEBI" id="CHEBI:29034"/>
    </ligand>
</feature>
<dbReference type="Proteomes" id="UP000248326">
    <property type="component" value="Unassembled WGS sequence"/>
</dbReference>
<dbReference type="InterPro" id="IPR032466">
    <property type="entry name" value="Metal_Hydrolase"/>
</dbReference>
<evidence type="ECO:0000256" key="7">
    <source>
        <dbReference type="HAMAP-Rule" id="MF_00372"/>
    </source>
</evidence>
<feature type="binding site" evidence="7">
    <location>
        <position position="241"/>
    </location>
    <ligand>
        <name>4-imidazolone-5-propanoate</name>
        <dbReference type="ChEBI" id="CHEBI:77893"/>
    </ligand>
</feature>
<comment type="similarity">
    <text evidence="7">Belongs to the metallo-dependent hydrolases superfamily. HutI family.</text>
</comment>
<feature type="binding site" evidence="7">
    <location>
        <position position="314"/>
    </location>
    <ligand>
        <name>N-formimidoyl-L-glutamate</name>
        <dbReference type="ChEBI" id="CHEBI:58928"/>
    </ligand>
</feature>
<dbReference type="Gene3D" id="2.30.40.10">
    <property type="entry name" value="Urease, subunit C, domain 1"/>
    <property type="match status" value="1"/>
</dbReference>
<keyword evidence="4 7" id="KW-0369">Histidine metabolism</keyword>
<dbReference type="GO" id="GO:0005737">
    <property type="term" value="C:cytoplasm"/>
    <property type="evidence" value="ECO:0007669"/>
    <property type="project" value="UniProtKB-SubCell"/>
</dbReference>
<dbReference type="Gene3D" id="3.20.20.140">
    <property type="entry name" value="Metal-dependent hydrolases"/>
    <property type="match status" value="1"/>
</dbReference>
<evidence type="ECO:0000259" key="8">
    <source>
        <dbReference type="Pfam" id="PF01979"/>
    </source>
</evidence>
<dbReference type="GO" id="GO:0050480">
    <property type="term" value="F:imidazolonepropionase activity"/>
    <property type="evidence" value="ECO:0007669"/>
    <property type="project" value="UniProtKB-UniRule"/>
</dbReference>
<evidence type="ECO:0000313" key="9">
    <source>
        <dbReference type="EMBL" id="PYE53137.1"/>
    </source>
</evidence>
<dbReference type="SUPFAM" id="SSF51338">
    <property type="entry name" value="Composite domain of metallo-dependent hydrolases"/>
    <property type="match status" value="2"/>
</dbReference>
<gene>
    <name evidence="7" type="primary">hutI</name>
    <name evidence="9" type="ORF">DES52_110121</name>
</gene>
<comment type="catalytic activity">
    <reaction evidence="7">
        <text>4-imidazolone-5-propanoate + H2O = N-formimidoyl-L-glutamate</text>
        <dbReference type="Rhea" id="RHEA:23660"/>
        <dbReference type="ChEBI" id="CHEBI:15377"/>
        <dbReference type="ChEBI" id="CHEBI:58928"/>
        <dbReference type="ChEBI" id="CHEBI:77893"/>
        <dbReference type="EC" id="3.5.2.7"/>
    </reaction>
</comment>
<protein>
    <recommendedName>
        <fullName evidence="1 7">Imidazolonepropionase</fullName>
        <ecNumber evidence="1 7">3.5.2.7</ecNumber>
    </recommendedName>
    <alternativeName>
        <fullName evidence="7">Imidazolone-5-propionate hydrolase</fullName>
    </alternativeName>
</protein>
<keyword evidence="6 7" id="KW-0408">Iron</keyword>
<comment type="subcellular location">
    <subcellularLocation>
        <location evidence="7">Cytoplasm</location>
    </subcellularLocation>
</comment>
<dbReference type="PANTHER" id="PTHR42752">
    <property type="entry name" value="IMIDAZOLONEPROPIONASE"/>
    <property type="match status" value="1"/>
</dbReference>
<keyword evidence="3 7" id="KW-0378">Hydrolase</keyword>
<keyword evidence="7" id="KW-0963">Cytoplasm</keyword>
<accession>A0A318S4Y1</accession>
<feature type="binding site" evidence="7">
    <location>
        <position position="73"/>
    </location>
    <ligand>
        <name>Zn(2+)</name>
        <dbReference type="ChEBI" id="CHEBI:29105"/>
    </ligand>
</feature>
<name>A0A318S4Y1_9DEIO</name>
<dbReference type="InterPro" id="IPR006680">
    <property type="entry name" value="Amidohydro-rel"/>
</dbReference>
<keyword evidence="10" id="KW-1185">Reference proteome</keyword>
<dbReference type="EMBL" id="QJSX01000010">
    <property type="protein sequence ID" value="PYE53137.1"/>
    <property type="molecule type" value="Genomic_DNA"/>
</dbReference>
<feature type="binding site" evidence="7">
    <location>
        <position position="75"/>
    </location>
    <ligand>
        <name>Zn(2+)</name>
        <dbReference type="ChEBI" id="CHEBI:29105"/>
    </ligand>
</feature>
<dbReference type="HAMAP" id="MF_00372">
    <property type="entry name" value="HutI"/>
    <property type="match status" value="1"/>
</dbReference>
<evidence type="ECO:0000313" key="10">
    <source>
        <dbReference type="Proteomes" id="UP000248326"/>
    </source>
</evidence>
<dbReference type="GO" id="GO:0005506">
    <property type="term" value="F:iron ion binding"/>
    <property type="evidence" value="ECO:0007669"/>
    <property type="project" value="UniProtKB-UniRule"/>
</dbReference>
<evidence type="ECO:0000256" key="4">
    <source>
        <dbReference type="ARBA" id="ARBA00022808"/>
    </source>
</evidence>
<sequence length="403" mass="41989">MSSLFTNISEVVTPTLGAKRGRAMRDLTVTRDAAMLVEGGRVVWIGARKDAPIGHAERDLGGVAVVPGLVDPHTHLVWAGNRLADFEARTSGVTYEEILRRGGGIRSTAAATRAASEEALVASSRPRLTALAASGATTIEIKSGYALDVDGELKMLRAIGALRDSSRVTVTPTLLLHVPQGDRSAYLRDVCEPLVEIAAREGLAEAVDVFCEREAFTVEETARLFDAARRAGLRVKLHADQFHAIGGTKLACDARASSVDHLEASGSAEIRLLAESSTVATILPGVSLHLGLPSAPGRALVDAGAVVAVGTDANPGSSPLLSAPLALALAVRLNGLTPSEALTAGTVNAAAALDLHDRGALAPGCKADFLALRSDDWRDLVYILGASPVRDVFVNGEVLEADV</sequence>
<dbReference type="InterPro" id="IPR011059">
    <property type="entry name" value="Metal-dep_hydrolase_composite"/>
</dbReference>
<dbReference type="OrthoDB" id="9776455at2"/>
<dbReference type="GO" id="GO:0019557">
    <property type="term" value="P:L-histidine catabolic process to glutamate and formate"/>
    <property type="evidence" value="ECO:0007669"/>
    <property type="project" value="UniProtKB-UniPathway"/>
</dbReference>
<comment type="pathway">
    <text evidence="7">Amino-acid degradation; L-histidine degradation into L-glutamate; N-formimidoyl-L-glutamate from L-histidine: step 3/3.</text>
</comment>
<feature type="binding site" evidence="7">
    <location>
        <position position="145"/>
    </location>
    <ligand>
        <name>N-formimidoyl-L-glutamate</name>
        <dbReference type="ChEBI" id="CHEBI:58928"/>
    </ligand>
</feature>
<dbReference type="RefSeq" id="WP_110887341.1">
    <property type="nucleotide sequence ID" value="NZ_QJSX01000010.1"/>
</dbReference>
<dbReference type="EC" id="3.5.2.7" evidence="1 7"/>
<dbReference type="GO" id="GO:0008270">
    <property type="term" value="F:zinc ion binding"/>
    <property type="evidence" value="ECO:0007669"/>
    <property type="project" value="UniProtKB-UniRule"/>
</dbReference>
<feature type="binding site" evidence="7">
    <location>
        <position position="312"/>
    </location>
    <ligand>
        <name>Fe(3+)</name>
        <dbReference type="ChEBI" id="CHEBI:29034"/>
    </ligand>
</feature>
<dbReference type="GO" id="GO:0019556">
    <property type="term" value="P:L-histidine catabolic process to glutamate and formamide"/>
    <property type="evidence" value="ECO:0007669"/>
    <property type="project" value="UniProtKB-UniRule"/>
</dbReference>
<evidence type="ECO:0000256" key="5">
    <source>
        <dbReference type="ARBA" id="ARBA00022833"/>
    </source>
</evidence>
<feature type="binding site" evidence="7">
    <location>
        <position position="316"/>
    </location>
    <ligand>
        <name>N-formimidoyl-L-glutamate</name>
        <dbReference type="ChEBI" id="CHEBI:58928"/>
    </ligand>
</feature>
<keyword evidence="5 7" id="KW-0862">Zinc</keyword>
<feature type="binding site" evidence="7">
    <location>
        <position position="312"/>
    </location>
    <ligand>
        <name>Zn(2+)</name>
        <dbReference type="ChEBI" id="CHEBI:29105"/>
    </ligand>
</feature>
<dbReference type="Pfam" id="PF01979">
    <property type="entry name" value="Amidohydro_1"/>
    <property type="match status" value="1"/>
</dbReference>
<dbReference type="NCBIfam" id="TIGR01224">
    <property type="entry name" value="hutI"/>
    <property type="match status" value="1"/>
</dbReference>
<feature type="binding site" evidence="7">
    <location>
        <position position="82"/>
    </location>
    <ligand>
        <name>4-imidazolone-5-propanoate</name>
        <dbReference type="ChEBI" id="CHEBI:77893"/>
    </ligand>
</feature>
<dbReference type="InterPro" id="IPR005920">
    <property type="entry name" value="HutI"/>
</dbReference>
<comment type="function">
    <text evidence="7">Catalyzes the hydrolytic cleavage of the carbon-nitrogen bond in imidazolone-5-propanoate to yield N-formimidoyl-L-glutamate. It is the third step in the universal histidine degradation pathway.</text>
</comment>
<proteinExistence type="inferred from homology"/>
<dbReference type="SUPFAM" id="SSF51556">
    <property type="entry name" value="Metallo-dependent hydrolases"/>
    <property type="match status" value="1"/>
</dbReference>
<feature type="binding site" evidence="7">
    <location>
        <position position="145"/>
    </location>
    <ligand>
        <name>4-imidazolone-5-propanoate</name>
        <dbReference type="ChEBI" id="CHEBI:77893"/>
    </ligand>
</feature>
<comment type="caution">
    <text evidence="9">The sequence shown here is derived from an EMBL/GenBank/DDBJ whole genome shotgun (WGS) entry which is preliminary data.</text>
</comment>
<comment type="cofactor">
    <cofactor evidence="7">
        <name>Zn(2+)</name>
        <dbReference type="ChEBI" id="CHEBI:29105"/>
    </cofactor>
    <cofactor evidence="7">
        <name>Fe(3+)</name>
        <dbReference type="ChEBI" id="CHEBI:29034"/>
    </cofactor>
    <text evidence="7">Binds 1 zinc or iron ion per subunit.</text>
</comment>
<dbReference type="AlphaFoldDB" id="A0A318S4Y1"/>
<organism evidence="9 10">
    <name type="scientific">Deinococcus yavapaiensis KR-236</name>
    <dbReference type="NCBI Taxonomy" id="694435"/>
    <lineage>
        <taxon>Bacteria</taxon>
        <taxon>Thermotogati</taxon>
        <taxon>Deinococcota</taxon>
        <taxon>Deinococci</taxon>
        <taxon>Deinococcales</taxon>
        <taxon>Deinococcaceae</taxon>
        <taxon>Deinococcus</taxon>
    </lineage>
</organism>
<evidence type="ECO:0000256" key="2">
    <source>
        <dbReference type="ARBA" id="ARBA00022723"/>
    </source>
</evidence>
<feature type="binding site" evidence="7">
    <location>
        <position position="75"/>
    </location>
    <ligand>
        <name>Fe(3+)</name>
        <dbReference type="ChEBI" id="CHEBI:29034"/>
    </ligand>
</feature>
<feature type="binding site" evidence="7">
    <location>
        <position position="317"/>
    </location>
    <ligand>
        <name>4-imidazolone-5-propanoate</name>
        <dbReference type="ChEBI" id="CHEBI:77893"/>
    </ligand>
</feature>
<feature type="binding site" evidence="7">
    <location>
        <position position="238"/>
    </location>
    <ligand>
        <name>Fe(3+)</name>
        <dbReference type="ChEBI" id="CHEBI:29034"/>
    </ligand>
</feature>
<feature type="binding site" evidence="7">
    <location>
        <position position="238"/>
    </location>
    <ligand>
        <name>Zn(2+)</name>
        <dbReference type="ChEBI" id="CHEBI:29105"/>
    </ligand>
</feature>
<dbReference type="PANTHER" id="PTHR42752:SF1">
    <property type="entry name" value="IMIDAZOLONEPROPIONASE-RELATED"/>
    <property type="match status" value="1"/>
</dbReference>